<dbReference type="SUPFAM" id="SSF46689">
    <property type="entry name" value="Homeodomain-like"/>
    <property type="match status" value="2"/>
</dbReference>
<dbReference type="PROSITE" id="PS01124">
    <property type="entry name" value="HTH_ARAC_FAMILY_2"/>
    <property type="match status" value="1"/>
</dbReference>
<accession>A0A1I5IMY4</accession>
<keyword evidence="6" id="KW-1185">Reference proteome</keyword>
<protein>
    <submittedName>
        <fullName evidence="5">AraC-type DNA-binding protein</fullName>
    </submittedName>
</protein>
<dbReference type="AlphaFoldDB" id="A0A1I5IMY4"/>
<proteinExistence type="predicted"/>
<evidence type="ECO:0000256" key="1">
    <source>
        <dbReference type="ARBA" id="ARBA00023015"/>
    </source>
</evidence>
<dbReference type="InterPro" id="IPR018062">
    <property type="entry name" value="HTH_AraC-typ_CS"/>
</dbReference>
<dbReference type="InterPro" id="IPR050959">
    <property type="entry name" value="MarA-like"/>
</dbReference>
<dbReference type="SMART" id="SM00342">
    <property type="entry name" value="HTH_ARAC"/>
    <property type="match status" value="1"/>
</dbReference>
<feature type="domain" description="HTH araC/xylS-type" evidence="4">
    <location>
        <begin position="8"/>
        <end position="106"/>
    </location>
</feature>
<dbReference type="Proteomes" id="UP000198806">
    <property type="component" value="Unassembled WGS sequence"/>
</dbReference>
<reference evidence="5 6" key="1">
    <citation type="submission" date="2016-10" db="EMBL/GenBank/DDBJ databases">
        <authorList>
            <person name="de Groot N.N."/>
        </authorList>
    </citation>
    <scope>NUCLEOTIDE SEQUENCE [LARGE SCALE GENOMIC DNA]</scope>
    <source>
        <strain evidence="5 6">DSM 1283</strain>
    </source>
</reference>
<dbReference type="Pfam" id="PF12833">
    <property type="entry name" value="HTH_18"/>
    <property type="match status" value="1"/>
</dbReference>
<dbReference type="RefSeq" id="WP_091688644.1">
    <property type="nucleotide sequence ID" value="NZ_BAABFM010000022.1"/>
</dbReference>
<dbReference type="STRING" id="1527.SAMN04489757_1486"/>
<dbReference type="PROSITE" id="PS00041">
    <property type="entry name" value="HTH_ARAC_FAMILY_1"/>
    <property type="match status" value="1"/>
</dbReference>
<dbReference type="Gene3D" id="1.10.10.60">
    <property type="entry name" value="Homeodomain-like"/>
    <property type="match status" value="2"/>
</dbReference>
<sequence length="130" mass="15118">MENKLKIQDSIDYIEKNLCDVIKIAEIAKQSHYSEFHFNRLFQTAMGTSVMSYVRERRLSEAAIDLIETNEKITDIALKYQFSSEESFSRAFKNKYGASPRYYRNTQREISCCVKVDRKILNGAILCKVA</sequence>
<gene>
    <name evidence="5" type="ORF">SAMN04489757_1486</name>
</gene>
<organism evidence="5 6">
    <name type="scientific">Anaerocolumna aminovalerica</name>
    <dbReference type="NCBI Taxonomy" id="1527"/>
    <lineage>
        <taxon>Bacteria</taxon>
        <taxon>Bacillati</taxon>
        <taxon>Bacillota</taxon>
        <taxon>Clostridia</taxon>
        <taxon>Lachnospirales</taxon>
        <taxon>Lachnospiraceae</taxon>
        <taxon>Anaerocolumna</taxon>
    </lineage>
</organism>
<dbReference type="GO" id="GO:0043565">
    <property type="term" value="F:sequence-specific DNA binding"/>
    <property type="evidence" value="ECO:0007669"/>
    <property type="project" value="InterPro"/>
</dbReference>
<keyword evidence="1" id="KW-0805">Transcription regulation</keyword>
<dbReference type="PANTHER" id="PTHR47504:SF5">
    <property type="entry name" value="RIGHT ORIGIN-BINDING PROTEIN"/>
    <property type="match status" value="1"/>
</dbReference>
<evidence type="ECO:0000313" key="6">
    <source>
        <dbReference type="Proteomes" id="UP000198806"/>
    </source>
</evidence>
<keyword evidence="2 5" id="KW-0238">DNA-binding</keyword>
<dbReference type="PRINTS" id="PR00032">
    <property type="entry name" value="HTHARAC"/>
</dbReference>
<dbReference type="PANTHER" id="PTHR47504">
    <property type="entry name" value="RIGHT ORIGIN-BINDING PROTEIN"/>
    <property type="match status" value="1"/>
</dbReference>
<evidence type="ECO:0000313" key="5">
    <source>
        <dbReference type="EMBL" id="SFO61669.1"/>
    </source>
</evidence>
<dbReference type="InterPro" id="IPR020449">
    <property type="entry name" value="Tscrpt_reg_AraC-type_HTH"/>
</dbReference>
<evidence type="ECO:0000259" key="4">
    <source>
        <dbReference type="PROSITE" id="PS01124"/>
    </source>
</evidence>
<name>A0A1I5IMY4_9FIRM</name>
<dbReference type="InterPro" id="IPR009057">
    <property type="entry name" value="Homeodomain-like_sf"/>
</dbReference>
<evidence type="ECO:0000256" key="3">
    <source>
        <dbReference type="ARBA" id="ARBA00023163"/>
    </source>
</evidence>
<dbReference type="OrthoDB" id="253601at2"/>
<dbReference type="GO" id="GO:0003700">
    <property type="term" value="F:DNA-binding transcription factor activity"/>
    <property type="evidence" value="ECO:0007669"/>
    <property type="project" value="InterPro"/>
</dbReference>
<dbReference type="InterPro" id="IPR018060">
    <property type="entry name" value="HTH_AraC"/>
</dbReference>
<keyword evidence="3" id="KW-0804">Transcription</keyword>
<evidence type="ECO:0000256" key="2">
    <source>
        <dbReference type="ARBA" id="ARBA00023125"/>
    </source>
</evidence>
<dbReference type="EMBL" id="FOWD01000048">
    <property type="protein sequence ID" value="SFO61669.1"/>
    <property type="molecule type" value="Genomic_DNA"/>
</dbReference>